<evidence type="ECO:0000259" key="4">
    <source>
        <dbReference type="PROSITE" id="PS51194"/>
    </source>
</evidence>
<dbReference type="InterPro" id="IPR001650">
    <property type="entry name" value="Helicase_C-like"/>
</dbReference>
<dbReference type="Proteomes" id="UP000774326">
    <property type="component" value="Unassembled WGS sequence"/>
</dbReference>
<gene>
    <name evidence="5" type="ORF">WICPIJ_002653</name>
</gene>
<evidence type="ECO:0000313" key="5">
    <source>
        <dbReference type="EMBL" id="KAH3686361.1"/>
    </source>
</evidence>
<dbReference type="SMART" id="SM00487">
    <property type="entry name" value="DEXDc"/>
    <property type="match status" value="1"/>
</dbReference>
<dbReference type="AlphaFoldDB" id="A0A9P8TPY7"/>
<keyword evidence="1" id="KW-0547">Nucleotide-binding</keyword>
<evidence type="ECO:0000313" key="6">
    <source>
        <dbReference type="Proteomes" id="UP000774326"/>
    </source>
</evidence>
<evidence type="ECO:0000256" key="2">
    <source>
        <dbReference type="ARBA" id="ARBA00022801"/>
    </source>
</evidence>
<dbReference type="PROSITE" id="PS51194">
    <property type="entry name" value="HELICASE_CTER"/>
    <property type="match status" value="1"/>
</dbReference>
<dbReference type="InterPro" id="IPR050628">
    <property type="entry name" value="SNF2_RAD54_helicase_TF"/>
</dbReference>
<proteinExistence type="predicted"/>
<dbReference type="GO" id="GO:0008094">
    <property type="term" value="F:ATP-dependent activity, acting on DNA"/>
    <property type="evidence" value="ECO:0007669"/>
    <property type="project" value="TreeGrafter"/>
</dbReference>
<dbReference type="InterPro" id="IPR027417">
    <property type="entry name" value="P-loop_NTPase"/>
</dbReference>
<dbReference type="Gene3D" id="3.40.50.300">
    <property type="entry name" value="P-loop containing nucleotide triphosphate hydrolases"/>
    <property type="match status" value="2"/>
</dbReference>
<dbReference type="Pfam" id="PF00176">
    <property type="entry name" value="SNF2-rel_dom"/>
    <property type="match status" value="1"/>
</dbReference>
<comment type="caution">
    <text evidence="5">The sequence shown here is derived from an EMBL/GenBank/DDBJ whole genome shotgun (WGS) entry which is preliminary data.</text>
</comment>
<protein>
    <recommendedName>
        <fullName evidence="4">Helicase C-terminal domain-containing protein</fullName>
    </recommendedName>
</protein>
<dbReference type="PANTHER" id="PTHR45626:SF51">
    <property type="entry name" value="SNF2-RELATED DOMAIN-CONTAINING PROTEIN"/>
    <property type="match status" value="1"/>
</dbReference>
<dbReference type="OrthoDB" id="2801544at2759"/>
<dbReference type="GO" id="GO:0005524">
    <property type="term" value="F:ATP binding"/>
    <property type="evidence" value="ECO:0007669"/>
    <property type="project" value="UniProtKB-KW"/>
</dbReference>
<evidence type="ECO:0000256" key="3">
    <source>
        <dbReference type="ARBA" id="ARBA00022840"/>
    </source>
</evidence>
<dbReference type="Pfam" id="PF00271">
    <property type="entry name" value="Helicase_C"/>
    <property type="match status" value="1"/>
</dbReference>
<reference evidence="5" key="2">
    <citation type="submission" date="2021-01" db="EMBL/GenBank/DDBJ databases">
        <authorList>
            <person name="Schikora-Tamarit M.A."/>
        </authorList>
    </citation>
    <scope>NUCLEOTIDE SEQUENCE</scope>
    <source>
        <strain evidence="5">CBS2887</strain>
    </source>
</reference>
<dbReference type="GO" id="GO:0006281">
    <property type="term" value="P:DNA repair"/>
    <property type="evidence" value="ECO:0007669"/>
    <property type="project" value="TreeGrafter"/>
</dbReference>
<accession>A0A9P8TPY7</accession>
<keyword evidence="6" id="KW-1185">Reference proteome</keyword>
<sequence length="1243" mass="142401">MQNSTQTLYHRISIIRNDLNSLIPLGLVYIVNPPLLFSPSLEAPDGWLWMDFSWLDYSYEQQYPSSSSKLSPLLQDLAYLFHRLHIVCTYKSIKINNQVNVIAVKVYVIPSDIQGSRYLAEARLKLGVKMRKSENWHEINYLRCLKNLLSVLDYTEEHWERLTKGEVCQFSGYVVICSGQAATRPSESGGNQTNIVVSTEESNFHVERLLANKAPALFQRTGSAILSPDIDLGLDVRLTEVYNRISFQIPQNSEYLRSLASIKGLKSNLYKYQQESIAKMLHHESPLENNLISLPYFHPIRKCNKTYHFNSQTFQFYNHPEFYHAPRGGILAENMGLGKTLICLALVCHTKDEVACIPEGLIQFEVNDHEVVSLQDQCVRTINRRSIPWRAHKDLLPDNCVKSLLANPGFYYRRREEDAAKLMPNRRLMSRSRPMIQQEKFLLTHSTLIVVPDNLFVQWVQEIQKHIVKDYLTVFTSNDKSIGIPKPHSLISYDIVLVSHSIYSIQDPMTSPFFKIHWKRLIIDEGHSLAAASRSTRIVDLSSQLQVERKWAVTGTPTHGLTNLHMEENSKEKVNVTKKFKPKDDLNRLGHLVMRYFKLEPWCHDRNIWNKGIVKAFVENTAGGVSSLTALLSQLLVRHSTDDIEKDVKLPPLTHTPVYLKPSRHNSIAVNLFVAVLAINAISSERTDQDYMFHPGNKADLRRLVSNLQRASFYWTGFSVDDVQTMITIAQTCLDKKLEGSASDQPYFAAEDRLLLERCVFICEQALKNEIWRIVSTIHEMCFYVSELDDIYYQRYGIGSELNGHSSVFGAPQLYELQQFYFKNRFASGDSLREKIDSDSEKFWKGYWKDLSKKNKDRVKKNDGQPIELFLVSEELDYQKGNHLKMKQQNEVKYNDPNAVKDRSTGRLIATVSTHSNNSQLNAFGSLNATIQGTASAKLSYMVTQLLNNKSTGTKSIVFYEFEDMAYYLSESLDVLGLPYLLYSTSIATPMRSEKIDQFSSTQGSCTLIMDLKLASHGLTIIAATKVYFLCPVWKRSMEAQAIKRAHRIGQRHTVHVETLILEGSLEEEMFRQRRHADLKQEGGTVLEEKESSGVVEDNEQVRDHILKFQFLQESMATDEVPYSKFECSSSVNNENCESLTLKAMNSDNVDQYQLPEAHVVRKDNTNLEWWVPLFNKDSQMKVAGLTSNYTEQIDPNRLKKRSTMGKEKRKVTFISPLVSVSDDLKVTIKMKSPTSVHPNNNK</sequence>
<keyword evidence="3" id="KW-0067">ATP-binding</keyword>
<keyword evidence="2" id="KW-0378">Hydrolase</keyword>
<name>A0A9P8TPY7_WICPI</name>
<dbReference type="InterPro" id="IPR049730">
    <property type="entry name" value="SNF2/RAD54-like_C"/>
</dbReference>
<dbReference type="PANTHER" id="PTHR45626">
    <property type="entry name" value="TRANSCRIPTION TERMINATION FACTOR 2-RELATED"/>
    <property type="match status" value="1"/>
</dbReference>
<dbReference type="InterPro" id="IPR014001">
    <property type="entry name" value="Helicase_ATP-bd"/>
</dbReference>
<reference evidence="5" key="1">
    <citation type="journal article" date="2021" name="Open Biol.">
        <title>Shared evolutionary footprints suggest mitochondrial oxidative damage underlies multiple complex I losses in fungi.</title>
        <authorList>
            <person name="Schikora-Tamarit M.A."/>
            <person name="Marcet-Houben M."/>
            <person name="Nosek J."/>
            <person name="Gabaldon T."/>
        </authorList>
    </citation>
    <scope>NUCLEOTIDE SEQUENCE</scope>
    <source>
        <strain evidence="5">CBS2887</strain>
    </source>
</reference>
<dbReference type="CDD" id="cd18793">
    <property type="entry name" value="SF2_C_SNF"/>
    <property type="match status" value="1"/>
</dbReference>
<evidence type="ECO:0000256" key="1">
    <source>
        <dbReference type="ARBA" id="ARBA00022741"/>
    </source>
</evidence>
<dbReference type="EMBL" id="JAEUBG010001458">
    <property type="protein sequence ID" value="KAH3686361.1"/>
    <property type="molecule type" value="Genomic_DNA"/>
</dbReference>
<organism evidence="5 6">
    <name type="scientific">Wickerhamomyces pijperi</name>
    <name type="common">Yeast</name>
    <name type="synonym">Pichia pijperi</name>
    <dbReference type="NCBI Taxonomy" id="599730"/>
    <lineage>
        <taxon>Eukaryota</taxon>
        <taxon>Fungi</taxon>
        <taxon>Dikarya</taxon>
        <taxon>Ascomycota</taxon>
        <taxon>Saccharomycotina</taxon>
        <taxon>Saccharomycetes</taxon>
        <taxon>Phaffomycetales</taxon>
        <taxon>Wickerhamomycetaceae</taxon>
        <taxon>Wickerhamomyces</taxon>
    </lineage>
</organism>
<dbReference type="SUPFAM" id="SSF52540">
    <property type="entry name" value="P-loop containing nucleoside triphosphate hydrolases"/>
    <property type="match status" value="2"/>
</dbReference>
<dbReference type="GO" id="GO:0016787">
    <property type="term" value="F:hydrolase activity"/>
    <property type="evidence" value="ECO:0007669"/>
    <property type="project" value="UniProtKB-KW"/>
</dbReference>
<dbReference type="InterPro" id="IPR000330">
    <property type="entry name" value="SNF2_N"/>
</dbReference>
<dbReference type="GO" id="GO:0005634">
    <property type="term" value="C:nucleus"/>
    <property type="evidence" value="ECO:0007669"/>
    <property type="project" value="TreeGrafter"/>
</dbReference>
<feature type="domain" description="Helicase C-terminal" evidence="4">
    <location>
        <begin position="942"/>
        <end position="1094"/>
    </location>
</feature>